<reference evidence="3 4" key="1">
    <citation type="submission" date="2017-04" db="EMBL/GenBank/DDBJ databases">
        <title>Novel microbial lineages endemic to geothermal iron-oxide mats fill important gaps in the evolutionary history of Archaea.</title>
        <authorList>
            <person name="Jay Z.J."/>
            <person name="Beam J.P."/>
            <person name="Dlakic M."/>
            <person name="Rusch D.B."/>
            <person name="Kozubal M.A."/>
            <person name="Inskeep W.P."/>
        </authorList>
    </citation>
    <scope>NUCLEOTIDE SEQUENCE [LARGE SCALE GENOMIC DNA]</scope>
    <source>
        <strain evidence="3">BE_D</strain>
    </source>
</reference>
<sequence length="134" mass="14949">MVTVIDASALVALCLREKGYERVLSELRVLPTTVELCVKEAANAIVVATQRGLINNTQATLSFKALKEASQYNLNFYPELELLDSAFDIAIASGVTIYDALYIALARRIEDKLLTRDRKQKQAADKLKIKTELF</sequence>
<name>A0A2R6BSN5_9ARCH</name>
<dbReference type="InterPro" id="IPR002716">
    <property type="entry name" value="PIN_dom"/>
</dbReference>
<evidence type="ECO:0000259" key="2">
    <source>
        <dbReference type="Pfam" id="PF01850"/>
    </source>
</evidence>
<dbReference type="InterPro" id="IPR029060">
    <property type="entry name" value="PIN-like_dom_sf"/>
</dbReference>
<dbReference type="AlphaFoldDB" id="A0A2R6BSN5"/>
<dbReference type="Gene3D" id="3.40.50.1010">
    <property type="entry name" value="5'-nuclease"/>
    <property type="match status" value="1"/>
</dbReference>
<accession>A0A2R6BSN5</accession>
<organism evidence="3 4">
    <name type="scientific">Candidatus Marsarchaeota G2 archaeon BE_D</name>
    <dbReference type="NCBI Taxonomy" id="1978158"/>
    <lineage>
        <taxon>Archaea</taxon>
        <taxon>Candidatus Marsarchaeota</taxon>
        <taxon>Candidatus Marsarchaeota group 2</taxon>
    </lineage>
</organism>
<dbReference type="Pfam" id="PF01850">
    <property type="entry name" value="PIN"/>
    <property type="match status" value="1"/>
</dbReference>
<evidence type="ECO:0000313" key="4">
    <source>
        <dbReference type="Proteomes" id="UP000242015"/>
    </source>
</evidence>
<dbReference type="Proteomes" id="UP000242015">
    <property type="component" value="Unassembled WGS sequence"/>
</dbReference>
<feature type="domain" description="PIN" evidence="2">
    <location>
        <begin position="4"/>
        <end position="125"/>
    </location>
</feature>
<proteinExistence type="predicted"/>
<keyword evidence="1" id="KW-0460">Magnesium</keyword>
<evidence type="ECO:0000256" key="1">
    <source>
        <dbReference type="ARBA" id="ARBA00022842"/>
    </source>
</evidence>
<comment type="caution">
    <text evidence="3">The sequence shown here is derived from an EMBL/GenBank/DDBJ whole genome shotgun (WGS) entry which is preliminary data.</text>
</comment>
<dbReference type="SUPFAM" id="SSF88723">
    <property type="entry name" value="PIN domain-like"/>
    <property type="match status" value="1"/>
</dbReference>
<dbReference type="EMBL" id="NEXF01000794">
    <property type="protein sequence ID" value="PSO01632.1"/>
    <property type="molecule type" value="Genomic_DNA"/>
</dbReference>
<dbReference type="InterPro" id="IPR051619">
    <property type="entry name" value="TypeII_TA_RNase_PINc/VapC"/>
</dbReference>
<dbReference type="CDD" id="cd09873">
    <property type="entry name" value="PIN_Pae0151-like"/>
    <property type="match status" value="1"/>
</dbReference>
<dbReference type="PANTHER" id="PTHR35901">
    <property type="entry name" value="RIBONUCLEASE VAPC3"/>
    <property type="match status" value="1"/>
</dbReference>
<dbReference type="PANTHER" id="PTHR35901:SF1">
    <property type="entry name" value="EXONUCLEASE VAPC9"/>
    <property type="match status" value="1"/>
</dbReference>
<protein>
    <recommendedName>
        <fullName evidence="2">PIN domain-containing protein</fullName>
    </recommendedName>
</protein>
<gene>
    <name evidence="3" type="ORF">B9Q04_20610</name>
</gene>
<evidence type="ECO:0000313" key="3">
    <source>
        <dbReference type="EMBL" id="PSO01632.1"/>
    </source>
</evidence>
<dbReference type="InterPro" id="IPR044153">
    <property type="entry name" value="PIN_Pae0151-like"/>
</dbReference>